<proteinExistence type="inferred from homology"/>
<keyword evidence="4" id="KW-0808">Transferase</keyword>
<evidence type="ECO:0000256" key="2">
    <source>
        <dbReference type="ARBA" id="ARBA00010488"/>
    </source>
</evidence>
<dbReference type="AlphaFoldDB" id="A0A242JWY0"/>
<accession>A0A242JWY0</accession>
<keyword evidence="6" id="KW-0472">Membrane</keyword>
<dbReference type="InterPro" id="IPR043149">
    <property type="entry name" value="TagF_N"/>
</dbReference>
<evidence type="ECO:0000313" key="7">
    <source>
        <dbReference type="EMBL" id="OTP09827.1"/>
    </source>
</evidence>
<dbReference type="GO" id="GO:0019350">
    <property type="term" value="P:teichoic acid biosynthetic process"/>
    <property type="evidence" value="ECO:0007669"/>
    <property type="project" value="UniProtKB-KW"/>
</dbReference>
<evidence type="ECO:0000313" key="9">
    <source>
        <dbReference type="Proteomes" id="UP000195141"/>
    </source>
</evidence>
<evidence type="ECO:0000313" key="8">
    <source>
        <dbReference type="EMBL" id="WYJ91824.1"/>
    </source>
</evidence>
<dbReference type="SUPFAM" id="SSF53756">
    <property type="entry name" value="UDP-Glycosyltransferase/glycogen phosphorylase"/>
    <property type="match status" value="1"/>
</dbReference>
<dbReference type="PANTHER" id="PTHR37316:SF1">
    <property type="entry name" value="TEICHOIC ACID GLYCEROL-PHOSPHATE PRIMASE"/>
    <property type="match status" value="1"/>
</dbReference>
<reference evidence="8" key="3">
    <citation type="submission" date="2024-03" db="EMBL/GenBank/DDBJ databases">
        <title>The Genome Sequence of Enterococcus sp. DIV0242b.</title>
        <authorList>
            <consortium name="The Broad Institute Genomics Platform"/>
            <consortium name="The Broad Institute Microbial Omics Core"/>
            <consortium name="The Broad Institute Genomic Center for Infectious Diseases"/>
            <person name="Earl A."/>
            <person name="Manson A."/>
            <person name="Gilmore M."/>
            <person name="Schwartman J."/>
            <person name="Shea T."/>
            <person name="Abouelleil A."/>
            <person name="Cao P."/>
            <person name="Chapman S."/>
            <person name="Cusick C."/>
            <person name="Young S."/>
            <person name="Neafsey D."/>
            <person name="Nusbaum C."/>
            <person name="Birren B."/>
        </authorList>
    </citation>
    <scope>NUCLEOTIDE SEQUENCE</scope>
    <source>
        <strain evidence="8">9E7_DIV0242</strain>
    </source>
</reference>
<dbReference type="EMBL" id="NGMM01000009">
    <property type="protein sequence ID" value="OTP09827.1"/>
    <property type="molecule type" value="Genomic_DNA"/>
</dbReference>
<dbReference type="GO" id="GO:0047355">
    <property type="term" value="F:CDP-glycerol glycerophosphotransferase activity"/>
    <property type="evidence" value="ECO:0007669"/>
    <property type="project" value="InterPro"/>
</dbReference>
<dbReference type="GO" id="GO:0005886">
    <property type="term" value="C:plasma membrane"/>
    <property type="evidence" value="ECO:0007669"/>
    <property type="project" value="UniProtKB-SubCell"/>
</dbReference>
<sequence length="369" mass="42323">MIYLKSFYLWALCGLPKPQKRIPIVYIMSFTANDGGLIRRLAEIYQNDFAVFYTPRSKAYAEELAHLGVQILPYTPWQLLFRNRIGLLKNAQVILVDNYFSELSLLKNGQAVIQLWHAIGAIKKFGWEDPQTQLRGQADRRRFQRVYDQFTDIVVASEAMGKVFQRSYRVSPEVIRYLGVPKTDELLAQAIESKDSKAAYILYAPTYRKTPVQMEAVLKQALTVFAQFPEKQFLLKLHPAATDQSLPLPENVRLTTVPLEQLFPQVTLLITDYSASVFEFLLYKEIPYVLFFVPDKAQYEQQPGIQDGVWDTVPGGVAPTAEALQEMLKEETYKNDAKQARVFHDSWHTYNDGESINRVLALVEARKKG</sequence>
<name>A0A242JWY0_9ENTE</name>
<dbReference type="InterPro" id="IPR051612">
    <property type="entry name" value="Teichoic_Acid_Biosynth"/>
</dbReference>
<comment type="similarity">
    <text evidence="2">Belongs to the CDP-glycerol glycerophosphotransferase family.</text>
</comment>
<dbReference type="Proteomes" id="UP000195141">
    <property type="component" value="Chromosome"/>
</dbReference>
<dbReference type="Pfam" id="PF04464">
    <property type="entry name" value="Glyphos_transf"/>
    <property type="match status" value="1"/>
</dbReference>
<reference evidence="7" key="1">
    <citation type="submission" date="2017-05" db="EMBL/GenBank/DDBJ databases">
        <title>The Genome Sequence of Enterococcus sp. 9E7_DIV0242.</title>
        <authorList>
            <consortium name="The Broad Institute Genomics Platform"/>
            <consortium name="The Broad Institute Genomic Center for Infectious Diseases"/>
            <person name="Earl A."/>
            <person name="Manson A."/>
            <person name="Schwartman J."/>
            <person name="Gilmore M."/>
            <person name="Abouelleil A."/>
            <person name="Cao P."/>
            <person name="Chapman S."/>
            <person name="Cusick C."/>
            <person name="Shea T."/>
            <person name="Young S."/>
            <person name="Neafsey D."/>
            <person name="Nusbaum C."/>
            <person name="Birren B."/>
        </authorList>
    </citation>
    <scope>NUCLEOTIDE SEQUENCE [LARGE SCALE GENOMIC DNA]</scope>
    <source>
        <strain evidence="7">9E7_DIV0242</strain>
    </source>
</reference>
<dbReference type="InterPro" id="IPR007554">
    <property type="entry name" value="Glycerophosphate_synth"/>
</dbReference>
<dbReference type="Gene3D" id="3.40.50.12580">
    <property type="match status" value="1"/>
</dbReference>
<keyword evidence="9" id="KW-1185">Reference proteome</keyword>
<gene>
    <name evidence="8" type="ORF">A5888_003592</name>
    <name evidence="7" type="ORF">A5888_004023</name>
</gene>
<keyword evidence="3" id="KW-1003">Cell membrane</keyword>
<evidence type="ECO:0000256" key="1">
    <source>
        <dbReference type="ARBA" id="ARBA00004202"/>
    </source>
</evidence>
<reference evidence="8" key="2">
    <citation type="submission" date="2017-05" db="EMBL/GenBank/DDBJ databases">
        <authorList>
            <consortium name="The Broad Institute Genomics Platform"/>
            <consortium name="The Broad Institute Genomic Center for Infectious Diseases"/>
            <person name="Earl A."/>
            <person name="Manson A."/>
            <person name="Schwartman J."/>
            <person name="Gilmore M."/>
            <person name="Abouelleil A."/>
            <person name="Cao P."/>
            <person name="Chapman S."/>
            <person name="Cusick C."/>
            <person name="Shea T."/>
            <person name="Young S."/>
            <person name="Neafsey D."/>
            <person name="Nusbaum C."/>
            <person name="Birren B."/>
        </authorList>
    </citation>
    <scope>NUCLEOTIDE SEQUENCE</scope>
    <source>
        <strain evidence="8">9E7_DIV0242</strain>
    </source>
</reference>
<dbReference type="InterPro" id="IPR043148">
    <property type="entry name" value="TagF_C"/>
</dbReference>
<evidence type="ECO:0000256" key="3">
    <source>
        <dbReference type="ARBA" id="ARBA00022475"/>
    </source>
</evidence>
<keyword evidence="5" id="KW-0777">Teichoic acid biosynthesis</keyword>
<evidence type="ECO:0000256" key="6">
    <source>
        <dbReference type="ARBA" id="ARBA00023136"/>
    </source>
</evidence>
<dbReference type="PANTHER" id="PTHR37316">
    <property type="entry name" value="TEICHOIC ACID GLYCEROL-PHOSPHATE PRIMASE"/>
    <property type="match status" value="1"/>
</dbReference>
<dbReference type="EMBL" id="CP147247">
    <property type="protein sequence ID" value="WYJ91824.1"/>
    <property type="molecule type" value="Genomic_DNA"/>
</dbReference>
<protein>
    <submittedName>
        <fullName evidence="8">Teichoic acid glycerol-phosphate primase</fullName>
    </submittedName>
</protein>
<dbReference type="Gene3D" id="3.40.50.11820">
    <property type="match status" value="1"/>
</dbReference>
<evidence type="ECO:0000256" key="4">
    <source>
        <dbReference type="ARBA" id="ARBA00022679"/>
    </source>
</evidence>
<dbReference type="RefSeq" id="WP_086350991.1">
    <property type="nucleotide sequence ID" value="NZ_CP147247.1"/>
</dbReference>
<organism evidence="7">
    <name type="scientific">Candidatus Enterococcus clewellii</name>
    <dbReference type="NCBI Taxonomy" id="1834193"/>
    <lineage>
        <taxon>Bacteria</taxon>
        <taxon>Bacillati</taxon>
        <taxon>Bacillota</taxon>
        <taxon>Bacilli</taxon>
        <taxon>Lactobacillales</taxon>
        <taxon>Enterococcaceae</taxon>
        <taxon>Enterococcus</taxon>
    </lineage>
</organism>
<comment type="subcellular location">
    <subcellularLocation>
        <location evidence="1">Cell membrane</location>
        <topology evidence="1">Peripheral membrane protein</topology>
    </subcellularLocation>
</comment>
<evidence type="ECO:0000256" key="5">
    <source>
        <dbReference type="ARBA" id="ARBA00022944"/>
    </source>
</evidence>
<dbReference type="OrthoDB" id="9811865at2"/>